<keyword evidence="2" id="KW-1185">Reference proteome</keyword>
<protein>
    <submittedName>
        <fullName evidence="1">Uncharacterized protein</fullName>
    </submittedName>
</protein>
<evidence type="ECO:0000313" key="1">
    <source>
        <dbReference type="EMBL" id="KYO25184.1"/>
    </source>
</evidence>
<dbReference type="EMBL" id="AKHW03005917">
    <property type="protein sequence ID" value="KYO25184.1"/>
    <property type="molecule type" value="Genomic_DNA"/>
</dbReference>
<gene>
    <name evidence="1" type="ORF">Y1Q_0001803</name>
</gene>
<proteinExistence type="predicted"/>
<reference evidence="1 2" key="1">
    <citation type="journal article" date="2012" name="Genome Biol.">
        <title>Sequencing three crocodilian genomes to illuminate the evolution of archosaurs and amniotes.</title>
        <authorList>
            <person name="St John J.A."/>
            <person name="Braun E.L."/>
            <person name="Isberg S.R."/>
            <person name="Miles L.G."/>
            <person name="Chong A.Y."/>
            <person name="Gongora J."/>
            <person name="Dalzell P."/>
            <person name="Moran C."/>
            <person name="Bed'hom B."/>
            <person name="Abzhanov A."/>
            <person name="Burgess S.C."/>
            <person name="Cooksey A.M."/>
            <person name="Castoe T.A."/>
            <person name="Crawford N.G."/>
            <person name="Densmore L.D."/>
            <person name="Drew J.C."/>
            <person name="Edwards S.V."/>
            <person name="Faircloth B.C."/>
            <person name="Fujita M.K."/>
            <person name="Greenwold M.J."/>
            <person name="Hoffmann F.G."/>
            <person name="Howard J.M."/>
            <person name="Iguchi T."/>
            <person name="Janes D.E."/>
            <person name="Khan S.Y."/>
            <person name="Kohno S."/>
            <person name="de Koning A.J."/>
            <person name="Lance S.L."/>
            <person name="McCarthy F.M."/>
            <person name="McCormack J.E."/>
            <person name="Merchant M.E."/>
            <person name="Peterson D.G."/>
            <person name="Pollock D.D."/>
            <person name="Pourmand N."/>
            <person name="Raney B.J."/>
            <person name="Roessler K.A."/>
            <person name="Sanford J.R."/>
            <person name="Sawyer R.H."/>
            <person name="Schmidt C.J."/>
            <person name="Triplett E.W."/>
            <person name="Tuberville T.D."/>
            <person name="Venegas-Anaya M."/>
            <person name="Howard J.T."/>
            <person name="Jarvis E.D."/>
            <person name="Guillette L.J.Jr."/>
            <person name="Glenn T.C."/>
            <person name="Green R.E."/>
            <person name="Ray D.A."/>
        </authorList>
    </citation>
    <scope>NUCLEOTIDE SEQUENCE [LARGE SCALE GENOMIC DNA]</scope>
    <source>
        <strain evidence="1">KSC_2009_1</strain>
    </source>
</reference>
<accession>A0A151MKX8</accession>
<dbReference type="AlphaFoldDB" id="A0A151MKX8"/>
<name>A0A151MKX8_ALLMI</name>
<comment type="caution">
    <text evidence="1">The sequence shown here is derived from an EMBL/GenBank/DDBJ whole genome shotgun (WGS) entry which is preliminary data.</text>
</comment>
<evidence type="ECO:0000313" key="2">
    <source>
        <dbReference type="Proteomes" id="UP000050525"/>
    </source>
</evidence>
<organism evidence="1 2">
    <name type="scientific">Alligator mississippiensis</name>
    <name type="common">American alligator</name>
    <dbReference type="NCBI Taxonomy" id="8496"/>
    <lineage>
        <taxon>Eukaryota</taxon>
        <taxon>Metazoa</taxon>
        <taxon>Chordata</taxon>
        <taxon>Craniata</taxon>
        <taxon>Vertebrata</taxon>
        <taxon>Euteleostomi</taxon>
        <taxon>Archelosauria</taxon>
        <taxon>Archosauria</taxon>
        <taxon>Crocodylia</taxon>
        <taxon>Alligatoridae</taxon>
        <taxon>Alligatorinae</taxon>
        <taxon>Alligator</taxon>
    </lineage>
</organism>
<dbReference type="Proteomes" id="UP000050525">
    <property type="component" value="Unassembled WGS sequence"/>
</dbReference>
<sequence length="67" mass="7784">MVHVHRRYSTTGMRAYIWMWRRGRRTERGCRLKDAATDYYGGSCGPLKVQAVLPVLPKETPFSAHNF</sequence>